<evidence type="ECO:0000313" key="2">
    <source>
        <dbReference type="Proteomes" id="UP000245166"/>
    </source>
</evidence>
<gene>
    <name evidence="1" type="ORF">C8046_09620</name>
</gene>
<comment type="caution">
    <text evidence="1">The sequence shown here is derived from an EMBL/GenBank/DDBJ whole genome shotgun (WGS) entry which is preliminary data.</text>
</comment>
<dbReference type="SUPFAM" id="SSF53756">
    <property type="entry name" value="UDP-Glycosyltransferase/glycogen phosphorylase"/>
    <property type="match status" value="1"/>
</dbReference>
<dbReference type="Proteomes" id="UP000245166">
    <property type="component" value="Unassembled WGS sequence"/>
</dbReference>
<dbReference type="AlphaFoldDB" id="A0A2U1ZV81"/>
<dbReference type="Gene3D" id="3.40.50.2000">
    <property type="entry name" value="Glycogen Phosphorylase B"/>
    <property type="match status" value="1"/>
</dbReference>
<dbReference type="EMBL" id="PYHR01000002">
    <property type="protein sequence ID" value="PWD50871.1"/>
    <property type="molecule type" value="Genomic_DNA"/>
</dbReference>
<dbReference type="RefSeq" id="WP_109229253.1">
    <property type="nucleotide sequence ID" value="NZ_PYHR01000002.1"/>
</dbReference>
<keyword evidence="2" id="KW-1185">Reference proteome</keyword>
<organism evidence="1 2">
    <name type="scientific">Serinibacter arcticus</name>
    <dbReference type="NCBI Taxonomy" id="1655435"/>
    <lineage>
        <taxon>Bacteria</taxon>
        <taxon>Bacillati</taxon>
        <taxon>Actinomycetota</taxon>
        <taxon>Actinomycetes</taxon>
        <taxon>Micrococcales</taxon>
        <taxon>Beutenbergiaceae</taxon>
        <taxon>Serinibacter</taxon>
    </lineage>
</organism>
<name>A0A2U1ZV81_9MICO</name>
<evidence type="ECO:0008006" key="3">
    <source>
        <dbReference type="Google" id="ProtNLM"/>
    </source>
</evidence>
<protein>
    <recommendedName>
        <fullName evidence="3">Glycosyltransferase</fullName>
    </recommendedName>
</protein>
<dbReference type="Pfam" id="PF13692">
    <property type="entry name" value="Glyco_trans_1_4"/>
    <property type="match status" value="1"/>
</dbReference>
<evidence type="ECO:0000313" key="1">
    <source>
        <dbReference type="EMBL" id="PWD50871.1"/>
    </source>
</evidence>
<accession>A0A2U1ZV81</accession>
<proteinExistence type="predicted"/>
<reference evidence="1 2" key="1">
    <citation type="submission" date="2018-03" db="EMBL/GenBank/DDBJ databases">
        <title>Genome assembly of novel Miniimonas species PCH200.</title>
        <authorList>
            <person name="Thakur V."/>
            <person name="Kumar V."/>
            <person name="Singh D."/>
        </authorList>
    </citation>
    <scope>NUCLEOTIDE SEQUENCE [LARGE SCALE GENOMIC DNA]</scope>
    <source>
        <strain evidence="1 2">PCH200</strain>
    </source>
</reference>
<dbReference type="OrthoDB" id="9771846at2"/>
<sequence>MKVALQGWQHSSQSPLREALAQLRWAQELSAERPIVLGYTPVARMNPFQSQLYRSFPECGIGATPVLRPEQLGAVGQLAPLAQVAVHLHWLGGVLAGIDDRAAARRATADFLGRLDRFRDEGGSVAWTIHNLLPHDAVLEDAEQELRQGVAERCDAVHVMSAHTVDLLRGSLVLDESRVLHVPHPSYADCYASNVTRADARGALGIEPHERVFVLLGAIKAYKGLSLLLRAFDRYARDYDGDARLLVAGAPDDSEAARAFVAVATAHPRVLIQPAKIPADQVQLYLRAADVGLAPYERVLNSGATHLYETFGLPCVVPDQPQALETLHPHHRAAFRPGDESGLVAALQRAGDMVGPQVQADVEAHARHEDPATLSRDLATGLRRLFTAGGPS</sequence>